<dbReference type="RefSeq" id="WP_265591376.1">
    <property type="nucleotide sequence ID" value="NZ_AP025285.1"/>
</dbReference>
<name>A0AAU9CGY9_9ACTN</name>
<dbReference type="AlphaFoldDB" id="A0AAU9CGY9"/>
<proteinExistence type="predicted"/>
<evidence type="ECO:0000313" key="2">
    <source>
        <dbReference type="Proteomes" id="UP001431186"/>
    </source>
</evidence>
<dbReference type="KEGG" id="lcal:ATTO_12280"/>
<gene>
    <name evidence="1" type="ORF">ATTO_12280</name>
</gene>
<evidence type="ECO:0000313" key="1">
    <source>
        <dbReference type="EMBL" id="BDC91356.1"/>
    </source>
</evidence>
<dbReference type="Proteomes" id="UP001431186">
    <property type="component" value="Chromosome"/>
</dbReference>
<accession>A0AAU9CGY9</accession>
<dbReference type="EMBL" id="AP025285">
    <property type="protein sequence ID" value="BDC91356.1"/>
    <property type="molecule type" value="Genomic_DNA"/>
</dbReference>
<protein>
    <submittedName>
        <fullName evidence="1">Uncharacterized protein</fullName>
    </submittedName>
</protein>
<reference evidence="1" key="1">
    <citation type="submission" date="2021-11" db="EMBL/GenBank/DDBJ databases">
        <title>Complete genome sequence of Atopobiaceae bacterium TOC12.</title>
        <authorList>
            <person name="Morinaga K."/>
            <person name="Kusada H."/>
            <person name="Tamaki H."/>
        </authorList>
    </citation>
    <scope>NUCLEOTIDE SEQUENCE</scope>
    <source>
        <strain evidence="1">TOC12</strain>
    </source>
</reference>
<organism evidence="1 2">
    <name type="scientific">Leptogranulimonas caecicola</name>
    <dbReference type="NCBI Taxonomy" id="2894156"/>
    <lineage>
        <taxon>Bacteria</taxon>
        <taxon>Bacillati</taxon>
        <taxon>Actinomycetota</taxon>
        <taxon>Coriobacteriia</taxon>
        <taxon>Coriobacteriales</taxon>
        <taxon>Kribbibacteriaceae</taxon>
        <taxon>Leptogranulimonas</taxon>
    </lineage>
</organism>
<sequence>MDIVRRGLTVSFKFNGEFDGVDAVNFSKAIIDYSNLIKIASAHAMPGIEVNTVIKSVDDGCLDAMLGVVVSLGQLLAGSSVEVVSLLNSSVQLALSGLKLRQELSERGGAKEAKQQGDSVNISTGDGSTVITTINQYNFCSDPIAQKSMRRMVEAVDQCEGVTGMRVSVPDAKDDPFVMERGEFSGFEDANLPPLTSDLEEVCDRTLFLISPVYEKNRREWQFSDLNGLNFLAKMDDQEFLDRVIARDPTVDCGPGSIYHVRMRSVARRGPKGIQTASTVEHVYSTKPASDERTLPID</sequence>
<keyword evidence="2" id="KW-1185">Reference proteome</keyword>